<organism evidence="2 3">
    <name type="scientific">Ruminococcus gauvreauii</name>
    <dbReference type="NCBI Taxonomy" id="438033"/>
    <lineage>
        <taxon>Bacteria</taxon>
        <taxon>Bacillati</taxon>
        <taxon>Bacillota</taxon>
        <taxon>Clostridia</taxon>
        <taxon>Eubacteriales</taxon>
        <taxon>Oscillospiraceae</taxon>
        <taxon>Ruminococcus</taxon>
    </lineage>
</organism>
<dbReference type="Gene3D" id="3.40.930.10">
    <property type="entry name" value="Mannitol-specific EII, Chain A"/>
    <property type="match status" value="1"/>
</dbReference>
<evidence type="ECO:0000313" key="2">
    <source>
        <dbReference type="EMBL" id="UWP58802.1"/>
    </source>
</evidence>
<dbReference type="PANTHER" id="PTHR47738">
    <property type="entry name" value="PTS SYSTEM FRUCTOSE-LIKE EIIA COMPONENT-RELATED"/>
    <property type="match status" value="1"/>
</dbReference>
<protein>
    <submittedName>
        <fullName evidence="2">PTS sugar transporter subunit IIA</fullName>
    </submittedName>
</protein>
<dbReference type="InterPro" id="IPR016152">
    <property type="entry name" value="PTrfase/Anion_transptr"/>
</dbReference>
<dbReference type="SUPFAM" id="SSF55804">
    <property type="entry name" value="Phoshotransferase/anion transport protein"/>
    <property type="match status" value="1"/>
</dbReference>
<evidence type="ECO:0000259" key="1">
    <source>
        <dbReference type="PROSITE" id="PS51094"/>
    </source>
</evidence>
<accession>A0ABY5VEL7</accession>
<gene>
    <name evidence="2" type="ORF">NQ502_15715</name>
</gene>
<reference evidence="2" key="1">
    <citation type="journal article" date="2022" name="Cell">
        <title>Design, construction, and in vivo augmentation of a complex gut microbiome.</title>
        <authorList>
            <person name="Cheng A.G."/>
            <person name="Ho P.Y."/>
            <person name="Aranda-Diaz A."/>
            <person name="Jain S."/>
            <person name="Yu F.B."/>
            <person name="Meng X."/>
            <person name="Wang M."/>
            <person name="Iakiviak M."/>
            <person name="Nagashima K."/>
            <person name="Zhao A."/>
            <person name="Murugkar P."/>
            <person name="Patil A."/>
            <person name="Atabakhsh K."/>
            <person name="Weakley A."/>
            <person name="Yan J."/>
            <person name="Brumbaugh A.R."/>
            <person name="Higginbottom S."/>
            <person name="Dimas A."/>
            <person name="Shiver A.L."/>
            <person name="Deutschbauer A."/>
            <person name="Neff N."/>
            <person name="Sonnenburg J.L."/>
            <person name="Huang K.C."/>
            <person name="Fischbach M.A."/>
        </authorList>
    </citation>
    <scope>NUCLEOTIDE SEQUENCE</scope>
    <source>
        <strain evidence="2">DSM 19829</strain>
    </source>
</reference>
<keyword evidence="2" id="KW-0813">Transport</keyword>
<dbReference type="RefSeq" id="WP_028527445.1">
    <property type="nucleotide sequence ID" value="NZ_CABLBR010000001.1"/>
</dbReference>
<name>A0ABY5VEL7_9FIRM</name>
<dbReference type="CDD" id="cd00211">
    <property type="entry name" value="PTS_IIA_fru"/>
    <property type="match status" value="1"/>
</dbReference>
<keyword evidence="3" id="KW-1185">Reference proteome</keyword>
<proteinExistence type="predicted"/>
<evidence type="ECO:0000313" key="3">
    <source>
        <dbReference type="Proteomes" id="UP001060164"/>
    </source>
</evidence>
<dbReference type="Proteomes" id="UP001060164">
    <property type="component" value="Chromosome"/>
</dbReference>
<keyword evidence="2" id="KW-0762">Sugar transport</keyword>
<dbReference type="InterPro" id="IPR051541">
    <property type="entry name" value="PTS_SugarTrans_NitroReg"/>
</dbReference>
<dbReference type="Pfam" id="PF00359">
    <property type="entry name" value="PTS_EIIA_2"/>
    <property type="match status" value="1"/>
</dbReference>
<feature type="domain" description="PTS EIIA type-2" evidence="1">
    <location>
        <begin position="2"/>
        <end position="150"/>
    </location>
</feature>
<dbReference type="InterPro" id="IPR002178">
    <property type="entry name" value="PTS_EIIA_type-2_dom"/>
</dbReference>
<dbReference type="PANTHER" id="PTHR47738:SF3">
    <property type="entry name" value="PHOSPHOTRANSFERASE SYSTEM MANNITOL_FRUCTOSE-SPECIFIC IIA DOMAIN CONTAINING PROTEIN"/>
    <property type="match status" value="1"/>
</dbReference>
<dbReference type="PROSITE" id="PS51094">
    <property type="entry name" value="PTS_EIIA_TYPE_2"/>
    <property type="match status" value="1"/>
</dbReference>
<dbReference type="EMBL" id="CP102290">
    <property type="protein sequence ID" value="UWP58802.1"/>
    <property type="molecule type" value="Genomic_DNA"/>
</dbReference>
<sequence length="157" mass="17473">MITIDKDIVLIGLQADTKEAAIAKVVKKMAEHGYVEHEYYVAVIEREKDYPTGLPSEGVRTAVPHAFSDTVKKTGVGIARLVSPVIFHNMADKQEELPVELIFVMANAGGEDAHINDLQELMSVFSKKRLLLDLMNAQTTQEFADIFADCDSYTEEE</sequence>